<dbReference type="OrthoDB" id="5479610at2"/>
<sequence>MEKLDILILNVLVDEVFNSELVKTMLSNMKKQIKVAQESRDEGLKRLTKELNEMKIATDRLYEGAENGFLPLDSHCKSAFTN</sequence>
<dbReference type="RefSeq" id="WP_090321066.1">
    <property type="nucleotide sequence ID" value="NZ_FNOE01000024.1"/>
</dbReference>
<dbReference type="STRING" id="42354.SAMN05216333_1234"/>
<dbReference type="EMBL" id="FODO01000023">
    <property type="protein sequence ID" value="SEO87442.1"/>
    <property type="molecule type" value="Genomic_DNA"/>
</dbReference>
<keyword evidence="2" id="KW-1185">Reference proteome</keyword>
<evidence type="ECO:0000313" key="2">
    <source>
        <dbReference type="Proteomes" id="UP000198814"/>
    </source>
</evidence>
<protein>
    <submittedName>
        <fullName evidence="1">Uncharacterized protein</fullName>
    </submittedName>
</protein>
<organism evidence="1 2">
    <name type="scientific">Nitrosomonas oligotropha</name>
    <dbReference type="NCBI Taxonomy" id="42354"/>
    <lineage>
        <taxon>Bacteria</taxon>
        <taxon>Pseudomonadati</taxon>
        <taxon>Pseudomonadota</taxon>
        <taxon>Betaproteobacteria</taxon>
        <taxon>Nitrosomonadales</taxon>
        <taxon>Nitrosomonadaceae</taxon>
        <taxon>Nitrosomonas</taxon>
    </lineage>
</organism>
<dbReference type="AlphaFoldDB" id="A0A1H8T955"/>
<name>A0A1H8T955_9PROT</name>
<dbReference type="Proteomes" id="UP000198814">
    <property type="component" value="Unassembled WGS sequence"/>
</dbReference>
<gene>
    <name evidence="1" type="ORF">SAMN05216333_1234</name>
</gene>
<proteinExistence type="predicted"/>
<evidence type="ECO:0000313" key="1">
    <source>
        <dbReference type="EMBL" id="SEO87442.1"/>
    </source>
</evidence>
<reference evidence="2" key="1">
    <citation type="submission" date="2016-10" db="EMBL/GenBank/DDBJ databases">
        <authorList>
            <person name="Varghese N."/>
            <person name="Submissions S."/>
        </authorList>
    </citation>
    <scope>NUCLEOTIDE SEQUENCE [LARGE SCALE GENOMIC DNA]</scope>
    <source>
        <strain evidence="2">Nm76</strain>
    </source>
</reference>
<accession>A0A1H8T955</accession>